<evidence type="ECO:0000256" key="3">
    <source>
        <dbReference type="ARBA" id="ARBA00012438"/>
    </source>
</evidence>
<comment type="catalytic activity">
    <reaction evidence="1">
        <text>ATP + protein L-histidine = ADP + protein N-phospho-L-histidine.</text>
        <dbReference type="EC" id="2.7.13.3"/>
    </reaction>
</comment>
<dbReference type="Gene3D" id="3.30.565.10">
    <property type="entry name" value="Histidine kinase-like ATPase, C-terminal domain"/>
    <property type="match status" value="1"/>
</dbReference>
<dbReference type="Gene3D" id="1.20.120.620">
    <property type="entry name" value="Backbone structure of the membrane domain of e. Coli histidine kinase receptor kdpd"/>
    <property type="match status" value="1"/>
</dbReference>
<keyword evidence="13" id="KW-0175">Coiled coil</keyword>
<dbReference type="PANTHER" id="PTHR41523">
    <property type="entry name" value="TWO-COMPONENT SYSTEM SENSOR PROTEIN"/>
    <property type="match status" value="1"/>
</dbReference>
<dbReference type="Proteomes" id="UP000254925">
    <property type="component" value="Unassembled WGS sequence"/>
</dbReference>
<keyword evidence="8 16" id="KW-0418">Kinase</keyword>
<dbReference type="AlphaFoldDB" id="A0A370HQX9"/>
<keyword evidence="9" id="KW-0067">ATP-binding</keyword>
<reference evidence="16 17" key="1">
    <citation type="submission" date="2018-07" db="EMBL/GenBank/DDBJ databases">
        <title>Genomic Encyclopedia of Type Strains, Phase IV (KMG-IV): sequencing the most valuable type-strain genomes for metagenomic binning, comparative biology and taxonomic classification.</title>
        <authorList>
            <person name="Goeker M."/>
        </authorList>
    </citation>
    <scope>NUCLEOTIDE SEQUENCE [LARGE SCALE GENOMIC DNA]</scope>
    <source>
        <strain evidence="16 17">DSM 14364</strain>
    </source>
</reference>
<sequence length="320" mass="35295">MENLLRILPASPPSTLARYALTTLIVLVFFLIRLGLPLGGGYPFLVFFPAVFLSSILFDRGSGFLATGLTTILAIYFFIEPRYHLVPPVNQYPPLVLYVLISCGIAVLSEALRRALERAQMAEREKDLLFQELAHRTKNNLQIIASVLALQARSVEDPEMRRIFDAAVTRVRVIANAHSQLQSIGDRSMVDMRAYLTDLCRDLGDSLRDVRPVAVRVEADAIELSTEKAVPIGLIVNELVTNAFKYAFKDDQEGAVTVTFRRMEPDRVDLVVEDNGIGCPTFVREGLGSRLVRLLVQQVGGSITRAPGSPGCRVVASLAV</sequence>
<dbReference type="InterPro" id="IPR011495">
    <property type="entry name" value="Sig_transdc_His_kin_sub2_dim/P"/>
</dbReference>
<dbReference type="Pfam" id="PF07568">
    <property type="entry name" value="HisKA_2"/>
    <property type="match status" value="1"/>
</dbReference>
<dbReference type="PANTHER" id="PTHR41523:SF8">
    <property type="entry name" value="ETHYLENE RESPONSE SENSOR PROTEIN"/>
    <property type="match status" value="1"/>
</dbReference>
<evidence type="ECO:0000256" key="4">
    <source>
        <dbReference type="ARBA" id="ARBA00022553"/>
    </source>
</evidence>
<dbReference type="InterPro" id="IPR025201">
    <property type="entry name" value="KdpD_TM"/>
</dbReference>
<dbReference type="InterPro" id="IPR038318">
    <property type="entry name" value="KdpD_sf"/>
</dbReference>
<feature type="transmembrane region" description="Helical" evidence="14">
    <location>
        <begin position="63"/>
        <end position="79"/>
    </location>
</feature>
<evidence type="ECO:0000256" key="14">
    <source>
        <dbReference type="SAM" id="Phobius"/>
    </source>
</evidence>
<feature type="domain" description="Histidine kinase" evidence="15">
    <location>
        <begin position="132"/>
        <end position="320"/>
    </location>
</feature>
<evidence type="ECO:0000256" key="13">
    <source>
        <dbReference type="SAM" id="Coils"/>
    </source>
</evidence>
<dbReference type="SMART" id="SM00387">
    <property type="entry name" value="HATPase_c"/>
    <property type="match status" value="1"/>
</dbReference>
<keyword evidence="17" id="KW-1185">Reference proteome</keyword>
<dbReference type="GO" id="GO:0016020">
    <property type="term" value="C:membrane"/>
    <property type="evidence" value="ECO:0007669"/>
    <property type="project" value="UniProtKB-SubCell"/>
</dbReference>
<keyword evidence="4" id="KW-0597">Phosphoprotein</keyword>
<keyword evidence="6 14" id="KW-0812">Transmembrane</keyword>
<accession>A0A370HQX9</accession>
<keyword evidence="5" id="KW-0808">Transferase</keyword>
<gene>
    <name evidence="16" type="ORF">DES45_102341</name>
</gene>
<evidence type="ECO:0000256" key="7">
    <source>
        <dbReference type="ARBA" id="ARBA00022741"/>
    </source>
</evidence>
<dbReference type="SUPFAM" id="SSF55874">
    <property type="entry name" value="ATPase domain of HSP90 chaperone/DNA topoisomerase II/histidine kinase"/>
    <property type="match status" value="1"/>
</dbReference>
<dbReference type="GO" id="GO:0004673">
    <property type="term" value="F:protein histidine kinase activity"/>
    <property type="evidence" value="ECO:0007669"/>
    <property type="project" value="UniProtKB-EC"/>
</dbReference>
<dbReference type="EC" id="2.7.13.3" evidence="3"/>
<evidence type="ECO:0000256" key="9">
    <source>
        <dbReference type="ARBA" id="ARBA00022840"/>
    </source>
</evidence>
<feature type="coiled-coil region" evidence="13">
    <location>
        <begin position="105"/>
        <end position="132"/>
    </location>
</feature>
<keyword evidence="12 14" id="KW-0472">Membrane</keyword>
<comment type="caution">
    <text evidence="16">The sequence shown here is derived from an EMBL/GenBank/DDBJ whole genome shotgun (WGS) entry which is preliminary data.</text>
</comment>
<dbReference type="PROSITE" id="PS50109">
    <property type="entry name" value="HIS_KIN"/>
    <property type="match status" value="1"/>
</dbReference>
<dbReference type="EMBL" id="QQBB01000002">
    <property type="protein sequence ID" value="RDI60952.1"/>
    <property type="molecule type" value="Genomic_DNA"/>
</dbReference>
<protein>
    <recommendedName>
        <fullName evidence="3">histidine kinase</fullName>
        <ecNumber evidence="3">2.7.13.3</ecNumber>
    </recommendedName>
</protein>
<keyword evidence="7" id="KW-0547">Nucleotide-binding</keyword>
<evidence type="ECO:0000256" key="2">
    <source>
        <dbReference type="ARBA" id="ARBA00004141"/>
    </source>
</evidence>
<dbReference type="InterPro" id="IPR003594">
    <property type="entry name" value="HATPase_dom"/>
</dbReference>
<evidence type="ECO:0000256" key="5">
    <source>
        <dbReference type="ARBA" id="ARBA00022679"/>
    </source>
</evidence>
<evidence type="ECO:0000256" key="11">
    <source>
        <dbReference type="ARBA" id="ARBA00023012"/>
    </source>
</evidence>
<dbReference type="GO" id="GO:0005524">
    <property type="term" value="F:ATP binding"/>
    <property type="evidence" value="ECO:0007669"/>
    <property type="project" value="UniProtKB-KW"/>
</dbReference>
<evidence type="ECO:0000256" key="12">
    <source>
        <dbReference type="ARBA" id="ARBA00023136"/>
    </source>
</evidence>
<dbReference type="Pfam" id="PF13493">
    <property type="entry name" value="DUF4118"/>
    <property type="match status" value="1"/>
</dbReference>
<dbReference type="OrthoDB" id="7991996at2"/>
<keyword evidence="10 14" id="KW-1133">Transmembrane helix</keyword>
<feature type="transmembrane region" description="Helical" evidence="14">
    <location>
        <begin position="91"/>
        <end position="112"/>
    </location>
</feature>
<proteinExistence type="predicted"/>
<evidence type="ECO:0000313" key="16">
    <source>
        <dbReference type="EMBL" id="RDI60952.1"/>
    </source>
</evidence>
<evidence type="ECO:0000313" key="17">
    <source>
        <dbReference type="Proteomes" id="UP000254925"/>
    </source>
</evidence>
<evidence type="ECO:0000256" key="8">
    <source>
        <dbReference type="ARBA" id="ARBA00022777"/>
    </source>
</evidence>
<feature type="transmembrane region" description="Helical" evidence="14">
    <location>
        <begin position="16"/>
        <end position="36"/>
    </location>
</feature>
<dbReference type="InterPro" id="IPR005467">
    <property type="entry name" value="His_kinase_dom"/>
</dbReference>
<keyword evidence="11" id="KW-0902">Two-component regulatory system</keyword>
<evidence type="ECO:0000256" key="10">
    <source>
        <dbReference type="ARBA" id="ARBA00022989"/>
    </source>
</evidence>
<name>A0A370HQX9_9HYPH</name>
<evidence type="ECO:0000256" key="1">
    <source>
        <dbReference type="ARBA" id="ARBA00000085"/>
    </source>
</evidence>
<dbReference type="RefSeq" id="WP_114769147.1">
    <property type="nucleotide sequence ID" value="NZ_QQBB01000002.1"/>
</dbReference>
<dbReference type="InterPro" id="IPR036890">
    <property type="entry name" value="HATPase_C_sf"/>
</dbReference>
<comment type="subcellular location">
    <subcellularLocation>
        <location evidence="2">Membrane</location>
        <topology evidence="2">Multi-pass membrane protein</topology>
    </subcellularLocation>
</comment>
<evidence type="ECO:0000256" key="6">
    <source>
        <dbReference type="ARBA" id="ARBA00022692"/>
    </source>
</evidence>
<dbReference type="Pfam" id="PF02518">
    <property type="entry name" value="HATPase_c"/>
    <property type="match status" value="1"/>
</dbReference>
<organism evidence="16 17">
    <name type="scientific">Microvirga subterranea</name>
    <dbReference type="NCBI Taxonomy" id="186651"/>
    <lineage>
        <taxon>Bacteria</taxon>
        <taxon>Pseudomonadati</taxon>
        <taxon>Pseudomonadota</taxon>
        <taxon>Alphaproteobacteria</taxon>
        <taxon>Hyphomicrobiales</taxon>
        <taxon>Methylobacteriaceae</taxon>
        <taxon>Microvirga</taxon>
    </lineage>
</organism>
<evidence type="ECO:0000259" key="15">
    <source>
        <dbReference type="PROSITE" id="PS50109"/>
    </source>
</evidence>
<dbReference type="GO" id="GO:0000160">
    <property type="term" value="P:phosphorelay signal transduction system"/>
    <property type="evidence" value="ECO:0007669"/>
    <property type="project" value="UniProtKB-KW"/>
</dbReference>